<dbReference type="PIRSF" id="PIRSF026671">
    <property type="entry name" value="AA_dipeptidase"/>
    <property type="match status" value="1"/>
</dbReference>
<keyword evidence="2 9" id="KW-0645">Protease</keyword>
<evidence type="ECO:0000256" key="9">
    <source>
        <dbReference type="HAMAP-Rule" id="MF_01924"/>
    </source>
</evidence>
<dbReference type="InterPro" id="IPR000755">
    <property type="entry name" value="A_A_dipeptidase"/>
</dbReference>
<keyword evidence="7 9" id="KW-0482">Metalloprotease</keyword>
<evidence type="ECO:0000256" key="5">
    <source>
        <dbReference type="ARBA" id="ARBA00022833"/>
    </source>
</evidence>
<evidence type="ECO:0000256" key="4">
    <source>
        <dbReference type="ARBA" id="ARBA00022801"/>
    </source>
</evidence>
<gene>
    <name evidence="9" type="primary">ddpX</name>
    <name evidence="12" type="ORF">Q8947_12040</name>
</gene>
<comment type="caution">
    <text evidence="12">The sequence shown here is derived from an EMBL/GenBank/DDBJ whole genome shotgun (WGS) entry which is preliminary data.</text>
</comment>
<dbReference type="EC" id="3.4.13.22" evidence="9 10"/>
<dbReference type="Proteomes" id="UP001232156">
    <property type="component" value="Unassembled WGS sequence"/>
</dbReference>
<accession>A0ABU1D8G7</accession>
<dbReference type="Gene3D" id="3.30.1380.10">
    <property type="match status" value="1"/>
</dbReference>
<name>A0ABU1D8G7_9BURK</name>
<feature type="signal peptide" evidence="11">
    <location>
        <begin position="1"/>
        <end position="27"/>
    </location>
</feature>
<evidence type="ECO:0000313" key="13">
    <source>
        <dbReference type="Proteomes" id="UP001232156"/>
    </source>
</evidence>
<evidence type="ECO:0000313" key="12">
    <source>
        <dbReference type="EMBL" id="MDR4126709.1"/>
    </source>
</evidence>
<proteinExistence type="inferred from homology"/>
<comment type="cofactor">
    <cofactor evidence="9">
        <name>Zn(2+)</name>
        <dbReference type="ChEBI" id="CHEBI:29105"/>
    </cofactor>
    <text evidence="9">Binds 1 zinc ion per subunit.</text>
</comment>
<feature type="binding site" evidence="9">
    <location>
        <position position="143"/>
    </location>
    <ligand>
        <name>Zn(2+)</name>
        <dbReference type="ChEBI" id="CHEBI:29105"/>
        <note>catalytic</note>
    </ligand>
</feature>
<keyword evidence="11" id="KW-0732">Signal</keyword>
<keyword evidence="13" id="KW-1185">Reference proteome</keyword>
<comment type="similarity">
    <text evidence="9 10">Belongs to the peptidase M15D family.</text>
</comment>
<dbReference type="PANTHER" id="PTHR43126:SF1">
    <property type="entry name" value="D-ALANYL-D-ALANINE DIPEPTIDASE"/>
    <property type="match status" value="1"/>
</dbReference>
<feature type="site" description="Transition state stabilizer" evidence="9">
    <location>
        <position position="98"/>
    </location>
</feature>
<sequence>MKLSLKLHRITALLPALLLAVALPAHALPDDFVYVAEVVPNVVIDARYAGDNNFVGRPVDGYLANTVILTRPAAEALAKVSEDLAAFGLGLKVFDGFRPQRAVDHFVRWAADLSDQSTKARHYPDVEKEHLFRDGYIAERSGHSRGSTVDLTIIDLATGEELPMGTPFDYFGLESWPSYTKLPAEQRAFRALLQQVMTRHGFRPLNEEWWHFTLENEPYPETYFDFPVE</sequence>
<keyword evidence="8 10" id="KW-0961">Cell wall biogenesis/degradation</keyword>
<dbReference type="CDD" id="cd14817">
    <property type="entry name" value="D-Ala-D-Ala_dipeptidase_VanX"/>
    <property type="match status" value="1"/>
</dbReference>
<protein>
    <recommendedName>
        <fullName evidence="9 10">D-alanyl-D-alanine dipeptidase</fullName>
        <shortName evidence="9 10">D-Ala-D-Ala dipeptidase</shortName>
        <ecNumber evidence="9 10">3.4.13.22</ecNumber>
    </recommendedName>
</protein>
<keyword evidence="3 9" id="KW-0479">Metal-binding</keyword>
<reference evidence="12 13" key="1">
    <citation type="submission" date="2023-08" db="EMBL/GenBank/DDBJ databases">
        <title>Alcaligenaceae gen. nov., a novel taxon isolated from the sludge of Yixing Pesticide Factory.</title>
        <authorList>
            <person name="Ruan L."/>
        </authorList>
    </citation>
    <scope>NUCLEOTIDE SEQUENCE [LARGE SCALE GENOMIC DNA]</scope>
    <source>
        <strain evidence="12 13">LG-2</strain>
    </source>
</reference>
<evidence type="ECO:0000256" key="7">
    <source>
        <dbReference type="ARBA" id="ARBA00023049"/>
    </source>
</evidence>
<dbReference type="InterPro" id="IPR009045">
    <property type="entry name" value="Zn_M74/Hedgehog-like"/>
</dbReference>
<dbReference type="HAMAP" id="MF_01924">
    <property type="entry name" value="A_A_dipeptidase"/>
    <property type="match status" value="1"/>
</dbReference>
<keyword evidence="4 9" id="KW-0378">Hydrolase</keyword>
<feature type="binding site" evidence="9">
    <location>
        <position position="150"/>
    </location>
    <ligand>
        <name>Zn(2+)</name>
        <dbReference type="ChEBI" id="CHEBI:29105"/>
        <note>catalytic</note>
    </ligand>
</feature>
<dbReference type="Pfam" id="PF01427">
    <property type="entry name" value="Peptidase_M15"/>
    <property type="match status" value="1"/>
</dbReference>
<feature type="active site" description="Proton donor/acceptor" evidence="9">
    <location>
        <position position="208"/>
    </location>
</feature>
<evidence type="ECO:0000256" key="10">
    <source>
        <dbReference type="PIRNR" id="PIRNR026671"/>
    </source>
</evidence>
<evidence type="ECO:0000256" key="8">
    <source>
        <dbReference type="ARBA" id="ARBA00023316"/>
    </source>
</evidence>
<feature type="binding site" evidence="9">
    <location>
        <position position="211"/>
    </location>
    <ligand>
        <name>Zn(2+)</name>
        <dbReference type="ChEBI" id="CHEBI:29105"/>
        <note>catalytic</note>
    </ligand>
</feature>
<keyword evidence="6 9" id="KW-0224">Dipeptidase</keyword>
<comment type="function">
    <text evidence="9 10">Catalyzes hydrolysis of the D-alanyl-D-alanine dipeptide.</text>
</comment>
<feature type="chain" id="PRO_5046117276" description="D-alanyl-D-alanine dipeptidase" evidence="11">
    <location>
        <begin position="28"/>
        <end position="229"/>
    </location>
</feature>
<evidence type="ECO:0000256" key="3">
    <source>
        <dbReference type="ARBA" id="ARBA00022723"/>
    </source>
</evidence>
<keyword evidence="5 9" id="KW-0862">Zinc</keyword>
<dbReference type="PANTHER" id="PTHR43126">
    <property type="entry name" value="D-ALANYL-D-ALANINE DIPEPTIDASE"/>
    <property type="match status" value="1"/>
</dbReference>
<evidence type="ECO:0000256" key="1">
    <source>
        <dbReference type="ARBA" id="ARBA00001362"/>
    </source>
</evidence>
<organism evidence="12 13">
    <name type="scientific">Yanghanlia caeni</name>
    <dbReference type="NCBI Taxonomy" id="3064283"/>
    <lineage>
        <taxon>Bacteria</taxon>
        <taxon>Pseudomonadati</taxon>
        <taxon>Pseudomonadota</taxon>
        <taxon>Betaproteobacteria</taxon>
        <taxon>Burkholderiales</taxon>
        <taxon>Alcaligenaceae</taxon>
        <taxon>Yanghanlia</taxon>
    </lineage>
</organism>
<evidence type="ECO:0000256" key="6">
    <source>
        <dbReference type="ARBA" id="ARBA00022997"/>
    </source>
</evidence>
<comment type="catalytic activity">
    <reaction evidence="1 9 10">
        <text>D-alanyl-D-alanine + H2O = 2 D-alanine</text>
        <dbReference type="Rhea" id="RHEA:20661"/>
        <dbReference type="ChEBI" id="CHEBI:15377"/>
        <dbReference type="ChEBI" id="CHEBI:57416"/>
        <dbReference type="ChEBI" id="CHEBI:57822"/>
        <dbReference type="EC" id="3.4.13.22"/>
    </reaction>
</comment>
<dbReference type="SUPFAM" id="SSF55166">
    <property type="entry name" value="Hedgehog/DD-peptidase"/>
    <property type="match status" value="1"/>
</dbReference>
<dbReference type="EMBL" id="JAUZQE010000033">
    <property type="protein sequence ID" value="MDR4126709.1"/>
    <property type="molecule type" value="Genomic_DNA"/>
</dbReference>
<dbReference type="RefSeq" id="WP_347287398.1">
    <property type="nucleotide sequence ID" value="NZ_JAUZQE010000033.1"/>
</dbReference>
<evidence type="ECO:0000256" key="11">
    <source>
        <dbReference type="SAM" id="SignalP"/>
    </source>
</evidence>
<evidence type="ECO:0000256" key="2">
    <source>
        <dbReference type="ARBA" id="ARBA00022670"/>
    </source>
</evidence>